<protein>
    <submittedName>
        <fullName evidence="1">Uncharacterized protein</fullName>
    </submittedName>
</protein>
<name>A0A6I1I978_9BURK</name>
<evidence type="ECO:0000313" key="1">
    <source>
        <dbReference type="EMBL" id="KAB8066279.1"/>
    </source>
</evidence>
<dbReference type="RefSeq" id="WP_152281378.1">
    <property type="nucleotide sequence ID" value="NZ_WFLI01000003.1"/>
</dbReference>
<dbReference type="AlphaFoldDB" id="A0A6I1I978"/>
<keyword evidence="2" id="KW-1185">Reference proteome</keyword>
<evidence type="ECO:0000313" key="2">
    <source>
        <dbReference type="Proteomes" id="UP000468717"/>
    </source>
</evidence>
<reference evidence="1 2" key="1">
    <citation type="submission" date="2019-10" db="EMBL/GenBank/DDBJ databases">
        <title>Three novel species isolated from a subtropical stream in China.</title>
        <authorList>
            <person name="Lu H."/>
        </authorList>
    </citation>
    <scope>NUCLEOTIDE SEQUENCE [LARGE SCALE GENOMIC DNA]</scope>
    <source>
        <strain evidence="1 2">FT13W</strain>
    </source>
</reference>
<dbReference type="EMBL" id="WFLI01000003">
    <property type="protein sequence ID" value="KAB8066279.1"/>
    <property type="molecule type" value="Genomic_DNA"/>
</dbReference>
<organism evidence="1 2">
    <name type="scientific">Janthinobacterium violaceinigrum</name>
    <dbReference type="NCBI Taxonomy" id="2654252"/>
    <lineage>
        <taxon>Bacteria</taxon>
        <taxon>Pseudomonadati</taxon>
        <taxon>Pseudomonadota</taxon>
        <taxon>Betaproteobacteria</taxon>
        <taxon>Burkholderiales</taxon>
        <taxon>Oxalobacteraceae</taxon>
        <taxon>Janthinobacterium</taxon>
    </lineage>
</organism>
<gene>
    <name evidence="1" type="ORF">GCN75_03540</name>
</gene>
<sequence length="248" mass="28304">MNYPPLQPFPPQVAVLIDEIESVLGKPIEIQTRNAADNPLNVPEGLALCDCRMIDGFTSVAIALPKNKKIPMHIMFHELLHAHRNVCLAVPQLKPIKDDAAGFRLAASIENDIEHLFIIPQETSFSAESFNYWHSYYDEKLTEIANSSIDNDMDILARRSNLLRLWMVTSFCLPQWNGTTQASAVLRESGYLDEANKLLHKIQLNLPSKEYCLATFLRFSKLPMDKFCLSRFLVQDRKIEHFPIPLPQ</sequence>
<proteinExistence type="predicted"/>
<accession>A0A6I1I978</accession>
<comment type="caution">
    <text evidence="1">The sequence shown here is derived from an EMBL/GenBank/DDBJ whole genome shotgun (WGS) entry which is preliminary data.</text>
</comment>
<dbReference type="Proteomes" id="UP000468717">
    <property type="component" value="Unassembled WGS sequence"/>
</dbReference>